<dbReference type="EMBL" id="PVXL01000080">
    <property type="protein sequence ID" value="PRR68668.1"/>
    <property type="molecule type" value="Genomic_DNA"/>
</dbReference>
<sequence length="70" mass="8303">MAVTRIDYEKCNRCGKCWDICPMDVFQRFDREIYIAYRDDCMSCFLCAIECPEGCIEVDGKRARELPFPY</sequence>
<keyword evidence="9" id="KW-0560">Oxidoreductase</keyword>
<keyword evidence="10" id="KW-1185">Reference proteome</keyword>
<dbReference type="SUPFAM" id="SSF54862">
    <property type="entry name" value="4Fe-4S ferredoxins"/>
    <property type="match status" value="1"/>
</dbReference>
<evidence type="ECO:0000259" key="8">
    <source>
        <dbReference type="PROSITE" id="PS51379"/>
    </source>
</evidence>
<evidence type="ECO:0000256" key="4">
    <source>
        <dbReference type="ARBA" id="ARBA00022737"/>
    </source>
</evidence>
<feature type="domain" description="4Fe-4S ferredoxin-type" evidence="8">
    <location>
        <begin position="2"/>
        <end position="32"/>
    </location>
</feature>
<gene>
    <name evidence="9" type="primary">boxA</name>
    <name evidence="9" type="ORF">MOST_33270</name>
</gene>
<dbReference type="Proteomes" id="UP000239430">
    <property type="component" value="Unassembled WGS sequence"/>
</dbReference>
<evidence type="ECO:0000313" key="10">
    <source>
        <dbReference type="Proteomes" id="UP000239430"/>
    </source>
</evidence>
<organism evidence="9 10">
    <name type="scientific">Neomoorella stamsii</name>
    <dbReference type="NCBI Taxonomy" id="1266720"/>
    <lineage>
        <taxon>Bacteria</taxon>
        <taxon>Bacillati</taxon>
        <taxon>Bacillota</taxon>
        <taxon>Clostridia</taxon>
        <taxon>Neomoorellales</taxon>
        <taxon>Neomoorellaceae</taxon>
        <taxon>Neomoorella</taxon>
    </lineage>
</organism>
<dbReference type="PROSITE" id="PS00198">
    <property type="entry name" value="4FE4S_FER_1"/>
    <property type="match status" value="1"/>
</dbReference>
<comment type="caution">
    <text evidence="9">The sequence shown here is derived from an EMBL/GenBank/DDBJ whole genome shotgun (WGS) entry which is preliminary data.</text>
</comment>
<dbReference type="GO" id="GO:0046872">
    <property type="term" value="F:metal ion binding"/>
    <property type="evidence" value="ECO:0007669"/>
    <property type="project" value="UniProtKB-KW"/>
</dbReference>
<dbReference type="Gene3D" id="3.30.70.20">
    <property type="match status" value="1"/>
</dbReference>
<proteinExistence type="predicted"/>
<dbReference type="EC" id="1.14.13.208" evidence="9"/>
<accession>A0A9X7P4Q0</accession>
<reference evidence="9 10" key="1">
    <citation type="submission" date="2018-03" db="EMBL/GenBank/DDBJ databases">
        <title>Genome sequence of Moorella stamsii DSM 26217.</title>
        <authorList>
            <person name="Poehlein A."/>
            <person name="Daniel R."/>
        </authorList>
    </citation>
    <scope>NUCLEOTIDE SEQUENCE [LARGE SCALE GENOMIC DNA]</scope>
    <source>
        <strain evidence="10">DSM 26217</strain>
    </source>
</reference>
<evidence type="ECO:0000313" key="9">
    <source>
        <dbReference type="EMBL" id="PRR68668.1"/>
    </source>
</evidence>
<protein>
    <submittedName>
        <fullName evidence="9">Benzoyl-CoA oxygenase component A</fullName>
        <ecNumber evidence="9">1.14.13.208</ecNumber>
    </submittedName>
</protein>
<dbReference type="Pfam" id="PF00037">
    <property type="entry name" value="Fer4"/>
    <property type="match status" value="1"/>
</dbReference>
<evidence type="ECO:0000256" key="7">
    <source>
        <dbReference type="ARBA" id="ARBA00023014"/>
    </source>
</evidence>
<keyword evidence="1" id="KW-0813">Transport</keyword>
<dbReference type="InterPro" id="IPR017900">
    <property type="entry name" value="4Fe4S_Fe_S_CS"/>
</dbReference>
<keyword evidence="5" id="KW-0249">Electron transport</keyword>
<keyword evidence="6" id="KW-0408">Iron</keyword>
<dbReference type="RefSeq" id="WP_083476799.1">
    <property type="nucleotide sequence ID" value="NZ_PVXL01000080.1"/>
</dbReference>
<dbReference type="InterPro" id="IPR017896">
    <property type="entry name" value="4Fe4S_Fe-S-bd"/>
</dbReference>
<evidence type="ECO:0000256" key="3">
    <source>
        <dbReference type="ARBA" id="ARBA00022723"/>
    </source>
</evidence>
<keyword evidence="4" id="KW-0677">Repeat</keyword>
<feature type="domain" description="4Fe-4S ferredoxin-type" evidence="8">
    <location>
        <begin position="33"/>
        <end position="61"/>
    </location>
</feature>
<dbReference type="InterPro" id="IPR050572">
    <property type="entry name" value="Fe-S_Ferredoxin"/>
</dbReference>
<dbReference type="GO" id="GO:0016491">
    <property type="term" value="F:oxidoreductase activity"/>
    <property type="evidence" value="ECO:0007669"/>
    <property type="project" value="UniProtKB-KW"/>
</dbReference>
<evidence type="ECO:0000256" key="6">
    <source>
        <dbReference type="ARBA" id="ARBA00023004"/>
    </source>
</evidence>
<evidence type="ECO:0000256" key="1">
    <source>
        <dbReference type="ARBA" id="ARBA00022448"/>
    </source>
</evidence>
<dbReference type="PANTHER" id="PTHR43687:SF6">
    <property type="entry name" value="L-ASPARTATE SEMIALDEHYDE SULFURTRANSFERASE IRON-SULFUR SUBUNIT"/>
    <property type="match status" value="1"/>
</dbReference>
<evidence type="ECO:0000256" key="2">
    <source>
        <dbReference type="ARBA" id="ARBA00022485"/>
    </source>
</evidence>
<dbReference type="PANTHER" id="PTHR43687">
    <property type="entry name" value="ADENYLYLSULFATE REDUCTASE, BETA SUBUNIT"/>
    <property type="match status" value="1"/>
</dbReference>
<keyword evidence="7" id="KW-0411">Iron-sulfur</keyword>
<dbReference type="AlphaFoldDB" id="A0A9X7P4Q0"/>
<evidence type="ECO:0000256" key="5">
    <source>
        <dbReference type="ARBA" id="ARBA00022982"/>
    </source>
</evidence>
<dbReference type="PROSITE" id="PS51379">
    <property type="entry name" value="4FE4S_FER_2"/>
    <property type="match status" value="2"/>
</dbReference>
<name>A0A9X7P4Q0_9FIRM</name>
<keyword evidence="2" id="KW-0004">4Fe-4S</keyword>
<dbReference type="GO" id="GO:0051539">
    <property type="term" value="F:4 iron, 4 sulfur cluster binding"/>
    <property type="evidence" value="ECO:0007669"/>
    <property type="project" value="UniProtKB-KW"/>
</dbReference>
<keyword evidence="3" id="KW-0479">Metal-binding</keyword>